<gene>
    <name evidence="3" type="ORF">L2725_17920</name>
</gene>
<keyword evidence="2" id="KW-0732">Signal</keyword>
<evidence type="ECO:0000313" key="3">
    <source>
        <dbReference type="EMBL" id="MCL2915633.1"/>
    </source>
</evidence>
<sequence length="141" mass="15807">MSNRLTLLLLMSALLSGCSSSPSPEKYAGKIRDQLTTDIKDNGLKLFTYRASLAMMPTLSRAQPQSKREAIKMARQMQQAREDFEEQFDLGLARTLEMTGYCRDGYLELFRMVEADRGELKGECNEGASDSDMTRFGASTN</sequence>
<evidence type="ECO:0000256" key="1">
    <source>
        <dbReference type="SAM" id="MobiDB-lite"/>
    </source>
</evidence>
<accession>A0ABT0NB31</accession>
<proteinExistence type="predicted"/>
<name>A0ABT0NB31_9GAMM</name>
<evidence type="ECO:0008006" key="5">
    <source>
        <dbReference type="Google" id="ProtNLM"/>
    </source>
</evidence>
<comment type="caution">
    <text evidence="3">The sequence shown here is derived from an EMBL/GenBank/DDBJ whole genome shotgun (WGS) entry which is preliminary data.</text>
</comment>
<keyword evidence="4" id="KW-1185">Reference proteome</keyword>
<feature type="signal peptide" evidence="2">
    <location>
        <begin position="1"/>
        <end position="21"/>
    </location>
</feature>
<reference evidence="3 4" key="1">
    <citation type="submission" date="2022-01" db="EMBL/GenBank/DDBJ databases">
        <title>Whole genome-based taxonomy of the Shewanellaceae.</title>
        <authorList>
            <person name="Martin-Rodriguez A.J."/>
        </authorList>
    </citation>
    <scope>NUCLEOTIDE SEQUENCE [LARGE SCALE GENOMIC DNA]</scope>
    <source>
        <strain evidence="3 4">DSM 21332</strain>
    </source>
</reference>
<dbReference type="RefSeq" id="WP_249250213.1">
    <property type="nucleotide sequence ID" value="NZ_JAKIKT010000008.1"/>
</dbReference>
<evidence type="ECO:0000313" key="4">
    <source>
        <dbReference type="Proteomes" id="UP001202831"/>
    </source>
</evidence>
<feature type="region of interest" description="Disordered" evidence="1">
    <location>
        <begin position="122"/>
        <end position="141"/>
    </location>
</feature>
<feature type="chain" id="PRO_5047332235" description="Lipoprotein" evidence="2">
    <location>
        <begin position="22"/>
        <end position="141"/>
    </location>
</feature>
<dbReference type="Proteomes" id="UP001202831">
    <property type="component" value="Unassembled WGS sequence"/>
</dbReference>
<dbReference type="PROSITE" id="PS51257">
    <property type="entry name" value="PROKAR_LIPOPROTEIN"/>
    <property type="match status" value="1"/>
</dbReference>
<dbReference type="EMBL" id="JAKIKT010000008">
    <property type="protein sequence ID" value="MCL2915633.1"/>
    <property type="molecule type" value="Genomic_DNA"/>
</dbReference>
<protein>
    <recommendedName>
        <fullName evidence="5">Lipoprotein</fullName>
    </recommendedName>
</protein>
<evidence type="ECO:0000256" key="2">
    <source>
        <dbReference type="SAM" id="SignalP"/>
    </source>
</evidence>
<organism evidence="3 4">
    <name type="scientific">Shewanella corallii</name>
    <dbReference type="NCBI Taxonomy" id="560080"/>
    <lineage>
        <taxon>Bacteria</taxon>
        <taxon>Pseudomonadati</taxon>
        <taxon>Pseudomonadota</taxon>
        <taxon>Gammaproteobacteria</taxon>
        <taxon>Alteromonadales</taxon>
        <taxon>Shewanellaceae</taxon>
        <taxon>Shewanella</taxon>
    </lineage>
</organism>